<name>A0ABT5V4T6_9VIBR</name>
<evidence type="ECO:0000256" key="2">
    <source>
        <dbReference type="SAM" id="MobiDB-lite"/>
    </source>
</evidence>
<dbReference type="Gene3D" id="1.10.287.470">
    <property type="entry name" value="Helix hairpin bin"/>
    <property type="match status" value="1"/>
</dbReference>
<dbReference type="EMBL" id="JARBFT010000013">
    <property type="protein sequence ID" value="MDE1515654.1"/>
    <property type="molecule type" value="Genomic_DNA"/>
</dbReference>
<comment type="similarity">
    <text evidence="1">Belongs to the membrane fusion protein (MFP) (TC 8.A.1) family.</text>
</comment>
<feature type="region of interest" description="Disordered" evidence="2">
    <location>
        <begin position="135"/>
        <end position="158"/>
    </location>
</feature>
<dbReference type="Gene3D" id="2.40.30.170">
    <property type="match status" value="1"/>
</dbReference>
<dbReference type="Proteomes" id="UP001216189">
    <property type="component" value="Unassembled WGS sequence"/>
</dbReference>
<dbReference type="SUPFAM" id="SSF111369">
    <property type="entry name" value="HlyD-like secretion proteins"/>
    <property type="match status" value="1"/>
</dbReference>
<organism evidence="3 4">
    <name type="scientific">Vibrio chanodichtyis</name>
    <dbReference type="NCBI Taxonomy" id="3027932"/>
    <lineage>
        <taxon>Bacteria</taxon>
        <taxon>Pseudomonadati</taxon>
        <taxon>Pseudomonadota</taxon>
        <taxon>Gammaproteobacteria</taxon>
        <taxon>Vibrionales</taxon>
        <taxon>Vibrionaceae</taxon>
        <taxon>Vibrio</taxon>
    </lineage>
</organism>
<proteinExistence type="inferred from homology"/>
<dbReference type="NCBIfam" id="TIGR01730">
    <property type="entry name" value="RND_mfp"/>
    <property type="match status" value="1"/>
</dbReference>
<keyword evidence="4" id="KW-1185">Reference proteome</keyword>
<dbReference type="RefSeq" id="WP_274723371.1">
    <property type="nucleotide sequence ID" value="NZ_JARBFT010000013.1"/>
</dbReference>
<evidence type="ECO:0000256" key="1">
    <source>
        <dbReference type="ARBA" id="ARBA00009477"/>
    </source>
</evidence>
<evidence type="ECO:0000313" key="4">
    <source>
        <dbReference type="Proteomes" id="UP001216189"/>
    </source>
</evidence>
<reference evidence="3 4" key="1">
    <citation type="submission" date="2023-02" db="EMBL/GenBank/DDBJ databases">
        <title>Vibrio intestini sp. nov., a close relative of Vibrio cholerae isolated from the intestine of Healthy Culter dabryi.</title>
        <authorList>
            <person name="Wu N."/>
        </authorList>
    </citation>
    <scope>NUCLEOTIDE SEQUENCE [LARGE SCALE GENOMIC DNA]</scope>
    <source>
        <strain evidence="3 4">DSL-7</strain>
    </source>
</reference>
<gene>
    <name evidence="3" type="ORF">PUN32_11590</name>
</gene>
<evidence type="ECO:0000313" key="3">
    <source>
        <dbReference type="EMBL" id="MDE1515654.1"/>
    </source>
</evidence>
<sequence>MKKHTVKFVITLVAIGAMLAVLAWNGRQMTPITEPQLAEPLEPAAKLAQVAVQTTSPGSYQAEIIGYGEAKPRYDLTFSSEVSGRVHYLAENFATGRVIKQGTVIAKLDDSSYQQALSQAMADVTSTHLALLEEQRQGEQAKSEWQHSGLTGEPDSPLVLRQPQLESAQAAYAYAQQSLLTAQKNLANTVIRAPFDALVVSREIQLGSYLNVDSSIATLYSIDQLEIEIPLADQHWKNLPPIGADEPWLITLRDSTTEHQWQARVERQTQHSSANTRQRSLIAVVERPLEQAMPLFPGTFVQAIITSEKMDPLWELPASALSQQGDIWTLDAQGTLQKFAATLRFAQQDKIYVVPPQTQASSQVQVVIRPLSHFQVGMSVQPSEAR</sequence>
<dbReference type="InterPro" id="IPR006143">
    <property type="entry name" value="RND_pump_MFP"/>
</dbReference>
<dbReference type="Gene3D" id="2.40.50.100">
    <property type="match status" value="1"/>
</dbReference>
<dbReference type="PANTHER" id="PTHR30469">
    <property type="entry name" value="MULTIDRUG RESISTANCE PROTEIN MDTA"/>
    <property type="match status" value="1"/>
</dbReference>
<protein>
    <submittedName>
        <fullName evidence="3">Efflux RND transporter periplasmic adaptor subunit</fullName>
    </submittedName>
</protein>
<dbReference type="PANTHER" id="PTHR30469:SF12">
    <property type="entry name" value="MULTIDRUG RESISTANCE PROTEIN MDTA"/>
    <property type="match status" value="1"/>
</dbReference>
<accession>A0ABT5V4T6</accession>
<comment type="caution">
    <text evidence="3">The sequence shown here is derived from an EMBL/GenBank/DDBJ whole genome shotgun (WGS) entry which is preliminary data.</text>
</comment>
<feature type="compositionally biased region" description="Basic and acidic residues" evidence="2">
    <location>
        <begin position="135"/>
        <end position="145"/>
    </location>
</feature>